<dbReference type="GeneID" id="41991297"/>
<keyword evidence="2" id="KW-1185">Reference proteome</keyword>
<gene>
    <name evidence="1" type="ORF">FIESC28_01851</name>
</gene>
<dbReference type="RefSeq" id="XP_031020005.1">
    <property type="nucleotide sequence ID" value="XM_031156001.1"/>
</dbReference>
<protein>
    <submittedName>
        <fullName evidence="1">Uncharacterized protein</fullName>
    </submittedName>
</protein>
<reference evidence="1 2" key="1">
    <citation type="submission" date="2018-06" db="EMBL/GenBank/DDBJ databases">
        <title>Fusarium incarnatum-equiseti species complex species 28.</title>
        <authorList>
            <person name="Gardiner D.M."/>
        </authorList>
    </citation>
    <scope>NUCLEOTIDE SEQUENCE [LARGE SCALE GENOMIC DNA]</scope>
    <source>
        <strain evidence="1 2">FIESC_28</strain>
    </source>
</reference>
<dbReference type="AlphaFoldDB" id="A0A366S7X6"/>
<dbReference type="Proteomes" id="UP000253153">
    <property type="component" value="Unassembled WGS sequence"/>
</dbReference>
<comment type="caution">
    <text evidence="1">The sequence shown here is derived from an EMBL/GenBank/DDBJ whole genome shotgun (WGS) entry which is preliminary data.</text>
</comment>
<dbReference type="EMBL" id="QKXC01000039">
    <property type="protein sequence ID" value="RBR25414.1"/>
    <property type="molecule type" value="Genomic_DNA"/>
</dbReference>
<evidence type="ECO:0000313" key="1">
    <source>
        <dbReference type="EMBL" id="RBR25414.1"/>
    </source>
</evidence>
<organism evidence="1 2">
    <name type="scientific">Fusarium coffeatum</name>
    <dbReference type="NCBI Taxonomy" id="231269"/>
    <lineage>
        <taxon>Eukaryota</taxon>
        <taxon>Fungi</taxon>
        <taxon>Dikarya</taxon>
        <taxon>Ascomycota</taxon>
        <taxon>Pezizomycotina</taxon>
        <taxon>Sordariomycetes</taxon>
        <taxon>Hypocreomycetidae</taxon>
        <taxon>Hypocreales</taxon>
        <taxon>Nectriaceae</taxon>
        <taxon>Fusarium</taxon>
        <taxon>Fusarium incarnatum-equiseti species complex</taxon>
    </lineage>
</organism>
<name>A0A366S7X6_9HYPO</name>
<evidence type="ECO:0000313" key="2">
    <source>
        <dbReference type="Proteomes" id="UP000253153"/>
    </source>
</evidence>
<sequence>MSINKGDVLTIPVYNQEAENNAIELEWQQARRTRTARYYVVKARNQSKDNADVLIFIQDRFYKDFNRNCPGARQEGDSWVVSIDRQFQYGQKNKSGEGRWLALHDKMNIPYQHRFLVLTIESKISEQAKNLAKIFGAEDIADQVMKPDRPFVGDYLRDF</sequence>
<proteinExistence type="predicted"/>
<accession>A0A366S7X6</accession>
<dbReference type="OrthoDB" id="4537670at2759"/>